<accession>A0A840ICM1</accession>
<dbReference type="RefSeq" id="WP_183342052.1">
    <property type="nucleotide sequence ID" value="NZ_JACHNU010000002.1"/>
</dbReference>
<dbReference type="GO" id="GO:0016853">
    <property type="term" value="F:isomerase activity"/>
    <property type="evidence" value="ECO:0007669"/>
    <property type="project" value="UniProtKB-KW"/>
</dbReference>
<evidence type="ECO:0000259" key="1">
    <source>
        <dbReference type="Pfam" id="PF01261"/>
    </source>
</evidence>
<dbReference type="InterPro" id="IPR013022">
    <property type="entry name" value="Xyl_isomerase-like_TIM-brl"/>
</dbReference>
<dbReference type="Gene3D" id="3.20.20.150">
    <property type="entry name" value="Divalent-metal-dependent TIM barrel enzymes"/>
    <property type="match status" value="1"/>
</dbReference>
<dbReference type="InterPro" id="IPR036237">
    <property type="entry name" value="Xyl_isomerase-like_sf"/>
</dbReference>
<dbReference type="PANTHER" id="PTHR12110:SF21">
    <property type="entry name" value="XYLOSE ISOMERASE-LIKE TIM BARREL DOMAIN-CONTAINING PROTEIN"/>
    <property type="match status" value="1"/>
</dbReference>
<protein>
    <submittedName>
        <fullName evidence="2">Sugar phosphate isomerase/epimerase</fullName>
    </submittedName>
</protein>
<sequence>MKLGLLTACMPERPLEEVARWAGANGYEALELAAWPTIGDRPFTASHLAADAFDGRERERVAEALEGNGLTLSALAYYDNNLHPDPVERAAIHAHVRACVDAAAALGGVPVGTFVGRDPGRSVADNLREAERVLPPLVDYAGERGVRLMIENCVMEGWHPDGYPGNLAYSPELWEWMFDLGLYLNFDPSHLLWLGIDPVEALEPYVDRVAHAHAKDAETFAARRNRYGFFGRLSTRATDPWEMGWWRYRIPGLGEVDFRRYVDTLYAGGFDGVLSVEHEDPVWGGTPGKVEQGLVLAHRNLRPLLVA</sequence>
<dbReference type="SUPFAM" id="SSF51658">
    <property type="entry name" value="Xylose isomerase-like"/>
    <property type="match status" value="1"/>
</dbReference>
<dbReference type="AlphaFoldDB" id="A0A840ICM1"/>
<dbReference type="Pfam" id="PF01261">
    <property type="entry name" value="AP_endonuc_2"/>
    <property type="match status" value="1"/>
</dbReference>
<evidence type="ECO:0000313" key="3">
    <source>
        <dbReference type="Proteomes" id="UP000585272"/>
    </source>
</evidence>
<keyword evidence="2" id="KW-0413">Isomerase</keyword>
<dbReference type="PANTHER" id="PTHR12110">
    <property type="entry name" value="HYDROXYPYRUVATE ISOMERASE"/>
    <property type="match status" value="1"/>
</dbReference>
<organism evidence="2 3">
    <name type="scientific">Conexibacter arvalis</name>
    <dbReference type="NCBI Taxonomy" id="912552"/>
    <lineage>
        <taxon>Bacteria</taxon>
        <taxon>Bacillati</taxon>
        <taxon>Actinomycetota</taxon>
        <taxon>Thermoleophilia</taxon>
        <taxon>Solirubrobacterales</taxon>
        <taxon>Conexibacteraceae</taxon>
        <taxon>Conexibacter</taxon>
    </lineage>
</organism>
<evidence type="ECO:0000313" key="2">
    <source>
        <dbReference type="EMBL" id="MBB4662687.1"/>
    </source>
</evidence>
<proteinExistence type="predicted"/>
<gene>
    <name evidence="2" type="ORF">BDZ31_002273</name>
</gene>
<comment type="caution">
    <text evidence="2">The sequence shown here is derived from an EMBL/GenBank/DDBJ whole genome shotgun (WGS) entry which is preliminary data.</text>
</comment>
<keyword evidence="3" id="KW-1185">Reference proteome</keyword>
<dbReference type="EMBL" id="JACHNU010000002">
    <property type="protein sequence ID" value="MBB4662687.1"/>
    <property type="molecule type" value="Genomic_DNA"/>
</dbReference>
<reference evidence="2 3" key="1">
    <citation type="submission" date="2020-08" db="EMBL/GenBank/DDBJ databases">
        <title>Genomic Encyclopedia of Archaeal and Bacterial Type Strains, Phase II (KMG-II): from individual species to whole genera.</title>
        <authorList>
            <person name="Goeker M."/>
        </authorList>
    </citation>
    <scope>NUCLEOTIDE SEQUENCE [LARGE SCALE GENOMIC DNA]</scope>
    <source>
        <strain evidence="2 3">DSM 23288</strain>
    </source>
</reference>
<feature type="domain" description="Xylose isomerase-like TIM barrel" evidence="1">
    <location>
        <begin position="21"/>
        <end position="285"/>
    </location>
</feature>
<dbReference type="InterPro" id="IPR050312">
    <property type="entry name" value="IolE/XylAMocC-like"/>
</dbReference>
<name>A0A840ICM1_9ACTN</name>
<dbReference type="Proteomes" id="UP000585272">
    <property type="component" value="Unassembled WGS sequence"/>
</dbReference>